<dbReference type="AlphaFoldDB" id="A0A9P5TG71"/>
<dbReference type="OrthoDB" id="3270336at2759"/>
<feature type="compositionally biased region" description="Polar residues" evidence="1">
    <location>
        <begin position="31"/>
        <end position="41"/>
    </location>
</feature>
<feature type="compositionally biased region" description="Acidic residues" evidence="1">
    <location>
        <begin position="14"/>
        <end position="23"/>
    </location>
</feature>
<reference evidence="2" key="1">
    <citation type="submission" date="2020-11" db="EMBL/GenBank/DDBJ databases">
        <authorList>
            <consortium name="DOE Joint Genome Institute"/>
            <person name="Ahrendt S."/>
            <person name="Riley R."/>
            <person name="Andreopoulos W."/>
            <person name="LaButti K."/>
            <person name="Pangilinan J."/>
            <person name="Ruiz-duenas F.J."/>
            <person name="Barrasa J.M."/>
            <person name="Sanchez-Garcia M."/>
            <person name="Camarero S."/>
            <person name="Miyauchi S."/>
            <person name="Serrano A."/>
            <person name="Linde D."/>
            <person name="Babiker R."/>
            <person name="Drula E."/>
            <person name="Ayuso-Fernandez I."/>
            <person name="Pacheco R."/>
            <person name="Padilla G."/>
            <person name="Ferreira P."/>
            <person name="Barriuso J."/>
            <person name="Kellner H."/>
            <person name="Castanera R."/>
            <person name="Alfaro M."/>
            <person name="Ramirez L."/>
            <person name="Pisabarro A.G."/>
            <person name="Kuo A."/>
            <person name="Tritt A."/>
            <person name="Lipzen A."/>
            <person name="He G."/>
            <person name="Yan M."/>
            <person name="Ng V."/>
            <person name="Cullen D."/>
            <person name="Martin F."/>
            <person name="Rosso M.-N."/>
            <person name="Henrissat B."/>
            <person name="Hibbett D."/>
            <person name="Martinez A.T."/>
            <person name="Grigoriev I.V."/>
        </authorList>
    </citation>
    <scope>NUCLEOTIDE SEQUENCE</scope>
    <source>
        <strain evidence="2">AH 44721</strain>
    </source>
</reference>
<sequence length="260" mass="28872">MDYLGSPVLKGYDPGDDSDDDYDYNGNNNSQPQYAAQNDAQPSPPESSPLIPIAESDRLGDNYTPDDDYHETPQTDVLENLRDTLKFLGFRSDSSWNSLSLSEQQAVSTFVTCISSDQKSPLQVPQELDDLNDYNPLSLTLLFNFSLIKHPAKDLFIFHSPRPSIVKWSLGVMSARVALYVCRHFVSNPASHMILTIAHRLLERGVPCCTLISYPSQPNTTSIQKAFTLTSLRPAGYKFSPADLRDAMTEAQAILAHPEG</sequence>
<evidence type="ECO:0000313" key="2">
    <source>
        <dbReference type="EMBL" id="KAF8873741.1"/>
    </source>
</evidence>
<gene>
    <name evidence="2" type="ORF">CPB84DRAFT_1853884</name>
</gene>
<feature type="region of interest" description="Disordered" evidence="1">
    <location>
        <begin position="1"/>
        <end position="74"/>
    </location>
</feature>
<keyword evidence="3" id="KW-1185">Reference proteome</keyword>
<organism evidence="2 3">
    <name type="scientific">Gymnopilus junonius</name>
    <name type="common">Spectacular rustgill mushroom</name>
    <name type="synonym">Gymnopilus spectabilis subsp. junonius</name>
    <dbReference type="NCBI Taxonomy" id="109634"/>
    <lineage>
        <taxon>Eukaryota</taxon>
        <taxon>Fungi</taxon>
        <taxon>Dikarya</taxon>
        <taxon>Basidiomycota</taxon>
        <taxon>Agaricomycotina</taxon>
        <taxon>Agaricomycetes</taxon>
        <taxon>Agaricomycetidae</taxon>
        <taxon>Agaricales</taxon>
        <taxon>Agaricineae</taxon>
        <taxon>Hymenogastraceae</taxon>
        <taxon>Gymnopilus</taxon>
    </lineage>
</organism>
<evidence type="ECO:0000256" key="1">
    <source>
        <dbReference type="SAM" id="MobiDB-lite"/>
    </source>
</evidence>
<accession>A0A9P5TG71</accession>
<name>A0A9P5TG71_GYMJU</name>
<dbReference type="EMBL" id="JADNYJ010000229">
    <property type="protein sequence ID" value="KAF8873741.1"/>
    <property type="molecule type" value="Genomic_DNA"/>
</dbReference>
<protein>
    <submittedName>
        <fullName evidence="2">Uncharacterized protein</fullName>
    </submittedName>
</protein>
<dbReference type="Proteomes" id="UP000724874">
    <property type="component" value="Unassembled WGS sequence"/>
</dbReference>
<evidence type="ECO:0000313" key="3">
    <source>
        <dbReference type="Proteomes" id="UP000724874"/>
    </source>
</evidence>
<proteinExistence type="predicted"/>
<comment type="caution">
    <text evidence="2">The sequence shown here is derived from an EMBL/GenBank/DDBJ whole genome shotgun (WGS) entry which is preliminary data.</text>
</comment>